<protein>
    <submittedName>
        <fullName evidence="2">Uncharacterized protein</fullName>
    </submittedName>
</protein>
<dbReference type="EMBL" id="KV454015">
    <property type="protein sequence ID" value="ODV94560.1"/>
    <property type="molecule type" value="Genomic_DNA"/>
</dbReference>
<dbReference type="GO" id="GO:0005762">
    <property type="term" value="C:mitochondrial large ribosomal subunit"/>
    <property type="evidence" value="ECO:0007669"/>
    <property type="project" value="TreeGrafter"/>
</dbReference>
<dbReference type="OrthoDB" id="6021263at2759"/>
<dbReference type="InterPro" id="IPR024388">
    <property type="entry name" value="Ribosomal_mL58"/>
</dbReference>
<dbReference type="PANTHER" id="PTHR28266">
    <property type="entry name" value="54S RIBOSOMAL PROTEIN L20, MITOCHONDRIAL"/>
    <property type="match status" value="1"/>
</dbReference>
<dbReference type="Pfam" id="PF12824">
    <property type="entry name" value="MRP-L20"/>
    <property type="match status" value="1"/>
</dbReference>
<organism evidence="2 3">
    <name type="scientific">Pachysolen tannophilus NRRL Y-2460</name>
    <dbReference type="NCBI Taxonomy" id="669874"/>
    <lineage>
        <taxon>Eukaryota</taxon>
        <taxon>Fungi</taxon>
        <taxon>Dikarya</taxon>
        <taxon>Ascomycota</taxon>
        <taxon>Saccharomycotina</taxon>
        <taxon>Pichiomycetes</taxon>
        <taxon>Pachysolenaceae</taxon>
        <taxon>Pachysolen</taxon>
    </lineage>
</organism>
<reference evidence="3" key="1">
    <citation type="submission" date="2016-05" db="EMBL/GenBank/DDBJ databases">
        <title>Comparative genomics of biotechnologically important yeasts.</title>
        <authorList>
            <consortium name="DOE Joint Genome Institute"/>
            <person name="Riley R."/>
            <person name="Haridas S."/>
            <person name="Wolfe K.H."/>
            <person name="Lopes M.R."/>
            <person name="Hittinger C.T."/>
            <person name="Goker M."/>
            <person name="Salamov A."/>
            <person name="Wisecaver J."/>
            <person name="Long T.M."/>
            <person name="Aerts A.L."/>
            <person name="Barry K."/>
            <person name="Choi C."/>
            <person name="Clum A."/>
            <person name="Coughlan A.Y."/>
            <person name="Deshpande S."/>
            <person name="Douglass A.P."/>
            <person name="Hanson S.J."/>
            <person name="Klenk H.-P."/>
            <person name="Labutti K."/>
            <person name="Lapidus A."/>
            <person name="Lindquist E."/>
            <person name="Lipzen A."/>
            <person name="Meier-Kolthoff J.P."/>
            <person name="Ohm R.A."/>
            <person name="Otillar R.P."/>
            <person name="Pangilinan J."/>
            <person name="Peng Y."/>
            <person name="Rokas A."/>
            <person name="Rosa C.A."/>
            <person name="Scheuner C."/>
            <person name="Sibirny A.A."/>
            <person name="Slot J.C."/>
            <person name="Stielow J.B."/>
            <person name="Sun H."/>
            <person name="Kurtzman C.P."/>
            <person name="Blackwell M."/>
            <person name="Grigoriev I.V."/>
            <person name="Jeffries T.W."/>
        </authorList>
    </citation>
    <scope>NUCLEOTIDE SEQUENCE [LARGE SCALE GENOMIC DNA]</scope>
    <source>
        <strain evidence="3">NRRL Y-2460</strain>
    </source>
</reference>
<gene>
    <name evidence="2" type="ORF">PACTADRAFT_50438</name>
</gene>
<dbReference type="STRING" id="669874.A0A1E4TS45"/>
<keyword evidence="3" id="KW-1185">Reference proteome</keyword>
<proteinExistence type="predicted"/>
<name>A0A1E4TS45_PACTA</name>
<dbReference type="AlphaFoldDB" id="A0A1E4TS45"/>
<sequence length="191" mass="22236">MIRAISFGKSCLTMQKRFQSSSAIKELLVTPNRYNQKNSVSNLKPNLPKSGIFFHPTPSAPTPRQTPNAFLPPTDPRKDNELYTRTTANTIPLEYMPLLNDSSKTTKNYHLTKTDITEMQKLRNEGWTRKQLKEKFKCSNLFISLATDKNAKVAQREEERLEQVKSKWSEDTKIAKLNKEKKLKKWLRDQY</sequence>
<evidence type="ECO:0000256" key="1">
    <source>
        <dbReference type="SAM" id="MobiDB-lite"/>
    </source>
</evidence>
<evidence type="ECO:0000313" key="3">
    <source>
        <dbReference type="Proteomes" id="UP000094236"/>
    </source>
</evidence>
<feature type="region of interest" description="Disordered" evidence="1">
    <location>
        <begin position="56"/>
        <end position="81"/>
    </location>
</feature>
<accession>A0A1E4TS45</accession>
<dbReference type="PANTHER" id="PTHR28266:SF1">
    <property type="entry name" value="LARGE RIBOSOMAL SUBUNIT PROTEIN ML58"/>
    <property type="match status" value="1"/>
</dbReference>
<dbReference type="Proteomes" id="UP000094236">
    <property type="component" value="Unassembled WGS sequence"/>
</dbReference>
<evidence type="ECO:0000313" key="2">
    <source>
        <dbReference type="EMBL" id="ODV94560.1"/>
    </source>
</evidence>
<dbReference type="GO" id="GO:0003735">
    <property type="term" value="F:structural constituent of ribosome"/>
    <property type="evidence" value="ECO:0007669"/>
    <property type="project" value="TreeGrafter"/>
</dbReference>